<evidence type="ECO:0000256" key="1">
    <source>
        <dbReference type="SAM" id="MobiDB-lite"/>
    </source>
</evidence>
<dbReference type="AlphaFoldDB" id="A0A7S8HC44"/>
<evidence type="ECO:0000313" key="2">
    <source>
        <dbReference type="EMBL" id="QPC43245.1"/>
    </source>
</evidence>
<sequence>MPDRGLKAARTFGKTVRPLPETGWPVSPSGMGVADGTPSAERARAV</sequence>
<keyword evidence="3" id="KW-1185">Reference proteome</keyword>
<gene>
    <name evidence="2" type="ORF">HW532_11415</name>
</gene>
<dbReference type="EMBL" id="CP058214">
    <property type="protein sequence ID" value="QPC43245.1"/>
    <property type="molecule type" value="Genomic_DNA"/>
</dbReference>
<accession>A0A7S8HC44</accession>
<protein>
    <submittedName>
        <fullName evidence="2">Uncharacterized protein</fullName>
    </submittedName>
</protein>
<evidence type="ECO:0000313" key="3">
    <source>
        <dbReference type="Proteomes" id="UP000593594"/>
    </source>
</evidence>
<name>A0A7S8HC44_9HYPH</name>
<dbReference type="RefSeq" id="WP_213160606.1">
    <property type="nucleotide sequence ID" value="NZ_CP058214.1"/>
</dbReference>
<dbReference type="Proteomes" id="UP000593594">
    <property type="component" value="Chromosome"/>
</dbReference>
<feature type="region of interest" description="Disordered" evidence="1">
    <location>
        <begin position="1"/>
        <end position="46"/>
    </location>
</feature>
<proteinExistence type="predicted"/>
<reference evidence="2 3" key="1">
    <citation type="submission" date="2020-06" db="EMBL/GenBank/DDBJ databases">
        <title>Genome sequence of 2 isolates from Red Sea Mangroves.</title>
        <authorList>
            <person name="Sefrji F."/>
            <person name="Michoud G."/>
            <person name="Merlino G."/>
            <person name="Daffonchio D."/>
        </authorList>
    </citation>
    <scope>NUCLEOTIDE SEQUENCE [LARGE SCALE GENOMIC DNA]</scope>
    <source>
        <strain evidence="2 3">R1DC25</strain>
    </source>
</reference>
<dbReference type="KEGG" id="kmn:HW532_11415"/>
<organism evidence="2 3">
    <name type="scientific">Kaustia mangrovi</name>
    <dbReference type="NCBI Taxonomy" id="2593653"/>
    <lineage>
        <taxon>Bacteria</taxon>
        <taxon>Pseudomonadati</taxon>
        <taxon>Pseudomonadota</taxon>
        <taxon>Alphaproteobacteria</taxon>
        <taxon>Hyphomicrobiales</taxon>
        <taxon>Parvibaculaceae</taxon>
        <taxon>Kaustia</taxon>
    </lineage>
</organism>